<feature type="transmembrane region" description="Helical" evidence="6">
    <location>
        <begin position="190"/>
        <end position="211"/>
    </location>
</feature>
<feature type="transmembrane region" description="Helical" evidence="6">
    <location>
        <begin position="12"/>
        <end position="31"/>
    </location>
</feature>
<keyword evidence="7" id="KW-0808">Transferase</keyword>
<dbReference type="Proteomes" id="UP000319383">
    <property type="component" value="Chromosome"/>
</dbReference>
<reference evidence="7 8" key="1">
    <citation type="submission" date="2019-02" db="EMBL/GenBank/DDBJ databases">
        <title>Deep-cultivation of Planctomycetes and their phenomic and genomic characterization uncovers novel biology.</title>
        <authorList>
            <person name="Wiegand S."/>
            <person name="Jogler M."/>
            <person name="Boedeker C."/>
            <person name="Pinto D."/>
            <person name="Vollmers J."/>
            <person name="Rivas-Marin E."/>
            <person name="Kohn T."/>
            <person name="Peeters S.H."/>
            <person name="Heuer A."/>
            <person name="Rast P."/>
            <person name="Oberbeckmann S."/>
            <person name="Bunk B."/>
            <person name="Jeske O."/>
            <person name="Meyerdierks A."/>
            <person name="Storesund J.E."/>
            <person name="Kallscheuer N."/>
            <person name="Luecker S."/>
            <person name="Lage O.M."/>
            <person name="Pohl T."/>
            <person name="Merkel B.J."/>
            <person name="Hornburger P."/>
            <person name="Mueller R.-W."/>
            <person name="Bruemmer F."/>
            <person name="Labrenz M."/>
            <person name="Spormann A.M."/>
            <person name="Op den Camp H."/>
            <person name="Overmann J."/>
            <person name="Amann R."/>
            <person name="Jetten M.S.M."/>
            <person name="Mascher T."/>
            <person name="Medema M.H."/>
            <person name="Devos D.P."/>
            <person name="Kaster A.-K."/>
            <person name="Ovreas L."/>
            <person name="Rohde M."/>
            <person name="Galperin M.Y."/>
            <person name="Jogler C."/>
        </authorList>
    </citation>
    <scope>NUCLEOTIDE SEQUENCE [LARGE SCALE GENOMIC DNA]</scope>
    <source>
        <strain evidence="7 8">Mal52</strain>
    </source>
</reference>
<evidence type="ECO:0000256" key="5">
    <source>
        <dbReference type="ARBA" id="ARBA00023136"/>
    </source>
</evidence>
<dbReference type="Gene3D" id="1.10.357.140">
    <property type="entry name" value="UbiA prenyltransferase"/>
    <property type="match status" value="1"/>
</dbReference>
<proteinExistence type="predicted"/>
<sequence>MTRSKLLAYLQIVRLPALFTAMADIFLGYLIVHRSFTSVLDFVLLLLASGGLYLSGMVFNDVFDRRIDAQERPGRPIPSGRVPLTNAIGLGGLLMAGGVGAASVVGPSSLTVALMIVAAIFAYDWLLKATPLGPIAMGSCRSLNVILGASTAPSLWSGHHIGIALALGVYIVGVTWFARSEANAGRRSKFQAITGMLLVNTGVMLLISFVLSTKNLGNPLSVLMLFAVILLVINRRLAVAIFDPVGPKIGLAIKTMLLSLPLIDAALVLFITQRVEYSLAVAALIIPALLLARRIAVT</sequence>
<dbReference type="GO" id="GO:0016020">
    <property type="term" value="C:membrane"/>
    <property type="evidence" value="ECO:0007669"/>
    <property type="project" value="UniProtKB-SubCell"/>
</dbReference>
<evidence type="ECO:0000313" key="8">
    <source>
        <dbReference type="Proteomes" id="UP000319383"/>
    </source>
</evidence>
<keyword evidence="4 6" id="KW-1133">Transmembrane helix</keyword>
<evidence type="ECO:0000256" key="3">
    <source>
        <dbReference type="ARBA" id="ARBA00022692"/>
    </source>
</evidence>
<feature type="transmembrane region" description="Helical" evidence="6">
    <location>
        <begin position="277"/>
        <end position="296"/>
    </location>
</feature>
<dbReference type="Pfam" id="PF01040">
    <property type="entry name" value="UbiA"/>
    <property type="match status" value="1"/>
</dbReference>
<dbReference type="AlphaFoldDB" id="A0A517ZJP4"/>
<dbReference type="InterPro" id="IPR050475">
    <property type="entry name" value="Prenyltransferase_related"/>
</dbReference>
<dbReference type="InterPro" id="IPR000537">
    <property type="entry name" value="UbiA_prenyltransferase"/>
</dbReference>
<dbReference type="InterPro" id="IPR044878">
    <property type="entry name" value="UbiA_sf"/>
</dbReference>
<name>A0A517ZJP4_9PLAN</name>
<keyword evidence="3 6" id="KW-0812">Transmembrane</keyword>
<feature type="transmembrane region" description="Helical" evidence="6">
    <location>
        <begin position="43"/>
        <end position="63"/>
    </location>
</feature>
<feature type="transmembrane region" description="Helical" evidence="6">
    <location>
        <begin position="217"/>
        <end position="237"/>
    </location>
</feature>
<organism evidence="7 8">
    <name type="scientific">Symmachiella dynata</name>
    <dbReference type="NCBI Taxonomy" id="2527995"/>
    <lineage>
        <taxon>Bacteria</taxon>
        <taxon>Pseudomonadati</taxon>
        <taxon>Planctomycetota</taxon>
        <taxon>Planctomycetia</taxon>
        <taxon>Planctomycetales</taxon>
        <taxon>Planctomycetaceae</taxon>
        <taxon>Symmachiella</taxon>
    </lineage>
</organism>
<protein>
    <submittedName>
        <fullName evidence="7">Prenyltransferase</fullName>
    </submittedName>
</protein>
<comment type="subcellular location">
    <subcellularLocation>
        <location evidence="1">Membrane</location>
        <topology evidence="1">Multi-pass membrane protein</topology>
    </subcellularLocation>
</comment>
<evidence type="ECO:0000256" key="6">
    <source>
        <dbReference type="SAM" id="Phobius"/>
    </source>
</evidence>
<gene>
    <name evidence="7" type="ORF">Mal52_11660</name>
</gene>
<keyword evidence="2" id="KW-1003">Cell membrane</keyword>
<dbReference type="CDD" id="cd13964">
    <property type="entry name" value="PT_UbiA_1"/>
    <property type="match status" value="1"/>
</dbReference>
<keyword evidence="5 6" id="KW-0472">Membrane</keyword>
<dbReference type="KEGG" id="sdyn:Mal52_11660"/>
<feature type="transmembrane region" description="Helical" evidence="6">
    <location>
        <begin position="158"/>
        <end position="178"/>
    </location>
</feature>
<feature type="transmembrane region" description="Helical" evidence="6">
    <location>
        <begin position="249"/>
        <end position="271"/>
    </location>
</feature>
<feature type="transmembrane region" description="Helical" evidence="6">
    <location>
        <begin position="110"/>
        <end position="127"/>
    </location>
</feature>
<dbReference type="GO" id="GO:0016765">
    <property type="term" value="F:transferase activity, transferring alkyl or aryl (other than methyl) groups"/>
    <property type="evidence" value="ECO:0007669"/>
    <property type="project" value="InterPro"/>
</dbReference>
<dbReference type="RefSeq" id="WP_145374715.1">
    <property type="nucleotide sequence ID" value="NZ_CP036276.1"/>
</dbReference>
<dbReference type="PANTHER" id="PTHR42723">
    <property type="entry name" value="CHLOROPHYLL SYNTHASE"/>
    <property type="match status" value="1"/>
</dbReference>
<dbReference type="EMBL" id="CP036276">
    <property type="protein sequence ID" value="QDU42699.1"/>
    <property type="molecule type" value="Genomic_DNA"/>
</dbReference>
<evidence type="ECO:0000256" key="1">
    <source>
        <dbReference type="ARBA" id="ARBA00004141"/>
    </source>
</evidence>
<evidence type="ECO:0000313" key="7">
    <source>
        <dbReference type="EMBL" id="QDU42699.1"/>
    </source>
</evidence>
<evidence type="ECO:0000256" key="4">
    <source>
        <dbReference type="ARBA" id="ARBA00022989"/>
    </source>
</evidence>
<feature type="transmembrane region" description="Helical" evidence="6">
    <location>
        <begin position="84"/>
        <end position="104"/>
    </location>
</feature>
<dbReference type="PANTHER" id="PTHR42723:SF1">
    <property type="entry name" value="CHLOROPHYLL SYNTHASE, CHLOROPLASTIC"/>
    <property type="match status" value="1"/>
</dbReference>
<accession>A0A517ZJP4</accession>
<keyword evidence="8" id="KW-1185">Reference proteome</keyword>
<evidence type="ECO:0000256" key="2">
    <source>
        <dbReference type="ARBA" id="ARBA00022475"/>
    </source>
</evidence>